<dbReference type="EMBL" id="JACHHK010000003">
    <property type="protein sequence ID" value="MBB5183004.1"/>
    <property type="molecule type" value="Genomic_DNA"/>
</dbReference>
<dbReference type="InterPro" id="IPR023013">
    <property type="entry name" value="AGPR_AS"/>
</dbReference>
<evidence type="ECO:0000256" key="6">
    <source>
        <dbReference type="ARBA" id="ARBA00050557"/>
    </source>
</evidence>
<dbReference type="GO" id="GO:0005737">
    <property type="term" value="C:cytoplasm"/>
    <property type="evidence" value="ECO:0007669"/>
    <property type="project" value="UniProtKB-SubCell"/>
</dbReference>
<dbReference type="Proteomes" id="UP000539953">
    <property type="component" value="Unassembled WGS sequence"/>
</dbReference>
<comment type="subcellular location">
    <subcellularLocation>
        <location evidence="7">Cytoplasm</location>
    </subcellularLocation>
</comment>
<comment type="catalytic activity">
    <reaction evidence="6 7">
        <text>N-acetyl-L-glutamate 5-semialdehyde + phosphate + NADP(+) = N-acetyl-L-glutamyl 5-phosphate + NADPH + H(+)</text>
        <dbReference type="Rhea" id="RHEA:21588"/>
        <dbReference type="ChEBI" id="CHEBI:15378"/>
        <dbReference type="ChEBI" id="CHEBI:29123"/>
        <dbReference type="ChEBI" id="CHEBI:43474"/>
        <dbReference type="ChEBI" id="CHEBI:57783"/>
        <dbReference type="ChEBI" id="CHEBI:57936"/>
        <dbReference type="ChEBI" id="CHEBI:58349"/>
        <dbReference type="EC" id="1.2.1.38"/>
    </reaction>
</comment>
<dbReference type="InterPro" id="IPR036291">
    <property type="entry name" value="NAD(P)-bd_dom_sf"/>
</dbReference>
<keyword evidence="5 7" id="KW-0560">Oxidoreductase</keyword>
<dbReference type="UniPathway" id="UPA00068">
    <property type="reaction ID" value="UER00108"/>
</dbReference>
<comment type="similarity">
    <text evidence="7">Belongs to the NAGSA dehydrogenase family. Type 1 subfamily.</text>
</comment>
<dbReference type="InterPro" id="IPR000706">
    <property type="entry name" value="AGPR_type-1"/>
</dbReference>
<feature type="active site" evidence="7 8">
    <location>
        <position position="150"/>
    </location>
</feature>
<evidence type="ECO:0000313" key="10">
    <source>
        <dbReference type="EMBL" id="MBB5183004.1"/>
    </source>
</evidence>
<dbReference type="Pfam" id="PF01118">
    <property type="entry name" value="Semialdhyde_dh"/>
    <property type="match status" value="1"/>
</dbReference>
<comment type="caution">
    <text evidence="10">The sequence shown here is derived from an EMBL/GenBank/DDBJ whole genome shotgun (WGS) entry which is preliminary data.</text>
</comment>
<evidence type="ECO:0000256" key="5">
    <source>
        <dbReference type="ARBA" id="ARBA00023002"/>
    </source>
</evidence>
<keyword evidence="2 7" id="KW-0055">Arginine biosynthesis</keyword>
<comment type="pathway">
    <text evidence="1 7">Amino-acid biosynthesis; L-arginine biosynthesis; N(2)-acetyl-L-ornithine from L-glutamate: step 3/4.</text>
</comment>
<proteinExistence type="inferred from homology"/>
<dbReference type="GO" id="GO:0006526">
    <property type="term" value="P:L-arginine biosynthetic process"/>
    <property type="evidence" value="ECO:0007669"/>
    <property type="project" value="UniProtKB-UniRule"/>
</dbReference>
<keyword evidence="4 7" id="KW-0521">NADP</keyword>
<dbReference type="GO" id="GO:0070401">
    <property type="term" value="F:NADP+ binding"/>
    <property type="evidence" value="ECO:0007669"/>
    <property type="project" value="InterPro"/>
</dbReference>
<dbReference type="PROSITE" id="PS01224">
    <property type="entry name" value="ARGC"/>
    <property type="match status" value="1"/>
</dbReference>
<dbReference type="EC" id="1.2.1.38" evidence="7"/>
<name>A0A7W8CZ55_9FIRM</name>
<evidence type="ECO:0000256" key="1">
    <source>
        <dbReference type="ARBA" id="ARBA00004862"/>
    </source>
</evidence>
<evidence type="ECO:0000256" key="2">
    <source>
        <dbReference type="ARBA" id="ARBA00022571"/>
    </source>
</evidence>
<feature type="domain" description="Semialdehyde dehydrogenase NAD-binding" evidence="9">
    <location>
        <begin position="5"/>
        <end position="142"/>
    </location>
</feature>
<dbReference type="NCBIfam" id="TIGR01850">
    <property type="entry name" value="argC"/>
    <property type="match status" value="1"/>
</dbReference>
<keyword evidence="3 7" id="KW-0028">Amino-acid biosynthesis</keyword>
<dbReference type="PANTHER" id="PTHR32338:SF10">
    <property type="entry name" value="N-ACETYL-GAMMA-GLUTAMYL-PHOSPHATE REDUCTASE, CHLOROPLASTIC-RELATED"/>
    <property type="match status" value="1"/>
</dbReference>
<gene>
    <name evidence="7" type="primary">argC</name>
    <name evidence="10" type="ORF">HNQ47_001024</name>
</gene>
<evidence type="ECO:0000256" key="4">
    <source>
        <dbReference type="ARBA" id="ARBA00022857"/>
    </source>
</evidence>
<keyword evidence="11" id="KW-1185">Reference proteome</keyword>
<dbReference type="HAMAP" id="MF_00150">
    <property type="entry name" value="ArgC_type1"/>
    <property type="match status" value="1"/>
</dbReference>
<dbReference type="GO" id="GO:0051287">
    <property type="term" value="F:NAD binding"/>
    <property type="evidence" value="ECO:0007669"/>
    <property type="project" value="InterPro"/>
</dbReference>
<comment type="function">
    <text evidence="7">Catalyzes the NADPH-dependent reduction of N-acetyl-5-glutamyl phosphate to yield N-acetyl-L-glutamate 5-semialdehyde.</text>
</comment>
<dbReference type="CDD" id="cd23934">
    <property type="entry name" value="AGPR_1_C"/>
    <property type="match status" value="1"/>
</dbReference>
<evidence type="ECO:0000256" key="8">
    <source>
        <dbReference type="PROSITE-ProRule" id="PRU10010"/>
    </source>
</evidence>
<dbReference type="InterPro" id="IPR000534">
    <property type="entry name" value="Semialdehyde_DH_NAD-bd"/>
</dbReference>
<evidence type="ECO:0000259" key="9">
    <source>
        <dbReference type="SMART" id="SM00859"/>
    </source>
</evidence>
<evidence type="ECO:0000256" key="3">
    <source>
        <dbReference type="ARBA" id="ARBA00022605"/>
    </source>
</evidence>
<dbReference type="SUPFAM" id="SSF51735">
    <property type="entry name" value="NAD(P)-binding Rossmann-fold domains"/>
    <property type="match status" value="1"/>
</dbReference>
<organism evidence="10 11">
    <name type="scientific">Catenisphaera adipataccumulans</name>
    <dbReference type="NCBI Taxonomy" id="700500"/>
    <lineage>
        <taxon>Bacteria</taxon>
        <taxon>Bacillati</taxon>
        <taxon>Bacillota</taxon>
        <taxon>Erysipelotrichia</taxon>
        <taxon>Erysipelotrichales</taxon>
        <taxon>Erysipelotrichaceae</taxon>
        <taxon>Catenisphaera</taxon>
    </lineage>
</organism>
<dbReference type="InterPro" id="IPR050085">
    <property type="entry name" value="AGPR"/>
</dbReference>
<reference evidence="10 11" key="1">
    <citation type="submission" date="2020-08" db="EMBL/GenBank/DDBJ databases">
        <title>Genomic Encyclopedia of Type Strains, Phase IV (KMG-IV): sequencing the most valuable type-strain genomes for metagenomic binning, comparative biology and taxonomic classification.</title>
        <authorList>
            <person name="Goeker M."/>
        </authorList>
    </citation>
    <scope>NUCLEOTIDE SEQUENCE [LARGE SCALE GENOMIC DNA]</scope>
    <source>
        <strain evidence="10 11">DSM 25799</strain>
    </source>
</reference>
<dbReference type="FunFam" id="3.30.360.10:FF:000014">
    <property type="entry name" value="N-acetyl-gamma-glutamyl-phosphate reductase"/>
    <property type="match status" value="1"/>
</dbReference>
<dbReference type="Pfam" id="PF22698">
    <property type="entry name" value="Semialdhyde_dhC_1"/>
    <property type="match status" value="1"/>
</dbReference>
<dbReference type="SUPFAM" id="SSF55347">
    <property type="entry name" value="Glyceraldehyde-3-phosphate dehydrogenase-like, C-terminal domain"/>
    <property type="match status" value="1"/>
</dbReference>
<dbReference type="AlphaFoldDB" id="A0A7W8CZ55"/>
<evidence type="ECO:0000313" key="11">
    <source>
        <dbReference type="Proteomes" id="UP000539953"/>
    </source>
</evidence>
<dbReference type="GO" id="GO:0003942">
    <property type="term" value="F:N-acetyl-gamma-glutamyl-phosphate reductase activity"/>
    <property type="evidence" value="ECO:0007669"/>
    <property type="project" value="UniProtKB-UniRule"/>
</dbReference>
<dbReference type="Gene3D" id="3.40.50.720">
    <property type="entry name" value="NAD(P)-binding Rossmann-like Domain"/>
    <property type="match status" value="1"/>
</dbReference>
<dbReference type="PANTHER" id="PTHR32338">
    <property type="entry name" value="N-ACETYL-GAMMA-GLUTAMYL-PHOSPHATE REDUCTASE, CHLOROPLASTIC-RELATED-RELATED"/>
    <property type="match status" value="1"/>
</dbReference>
<dbReference type="RefSeq" id="WP_183328197.1">
    <property type="nucleotide sequence ID" value="NZ_JACHHK010000003.1"/>
</dbReference>
<dbReference type="CDD" id="cd17895">
    <property type="entry name" value="AGPR_1_N"/>
    <property type="match status" value="1"/>
</dbReference>
<dbReference type="InterPro" id="IPR058924">
    <property type="entry name" value="AGPR_dimerisation_dom"/>
</dbReference>
<dbReference type="SMART" id="SM00859">
    <property type="entry name" value="Semialdhyde_dh"/>
    <property type="match status" value="1"/>
</dbReference>
<sequence>MSKLHVGVIGASGYGGAELVRLLLRHPHVQVTAVSSHQYTGQTLASLYPGFQDVCDLTFVEQDEVIAKSDCVFAALPSGYSEPIAEACVQQGKKFIDLGADFRLKDADVYEQWYDHSFQNEKLHADAVYGLSEIYHDEIEQASVIGNPGCYPTSAALGCYPVLKNHWAKGMPIIIDSKSGVTGSGKKLTEGTHFPRTNEAFAPYKVGCHRHTPEIEQTLSGFAEEPVQVTFVPHLLPINRGIVSTIYLHCTKKVDLEQIHQLYVDTYADAPFVRVLDLGKTADLKFVKYSNYCDISLHMDEHTGMFIVVSCIDNMVKGAAGQAIQNMNIMYHFEEDAGLKGIAPSF</sequence>
<evidence type="ECO:0000256" key="7">
    <source>
        <dbReference type="HAMAP-Rule" id="MF_00150"/>
    </source>
</evidence>
<dbReference type="Gene3D" id="3.30.360.10">
    <property type="entry name" value="Dihydrodipicolinate Reductase, domain 2"/>
    <property type="match status" value="1"/>
</dbReference>
<keyword evidence="7" id="KW-0963">Cytoplasm</keyword>
<accession>A0A7W8CZ55</accession>
<protein>
    <recommendedName>
        <fullName evidence="7">N-acetyl-gamma-glutamyl-phosphate reductase</fullName>
        <shortName evidence="7">AGPR</shortName>
        <ecNumber evidence="7">1.2.1.38</ecNumber>
    </recommendedName>
    <alternativeName>
        <fullName evidence="7">N-acetyl-glutamate semialdehyde dehydrogenase</fullName>
        <shortName evidence="7">NAGSA dehydrogenase</shortName>
    </alternativeName>
</protein>